<reference evidence="1" key="1">
    <citation type="submission" date="2022-12" db="EMBL/GenBank/DDBJ databases">
        <title>Genome Sequence of Lasiodiplodia mahajangana.</title>
        <authorList>
            <person name="Buettner E."/>
        </authorList>
    </citation>
    <scope>NUCLEOTIDE SEQUENCE</scope>
    <source>
        <strain evidence="1">VT137</strain>
    </source>
</reference>
<protein>
    <submittedName>
        <fullName evidence="1">Uncharacterized protein</fullName>
    </submittedName>
</protein>
<name>A0ACC2JZA5_9PEZI</name>
<accession>A0ACC2JZA5</accession>
<sequence>MSLSRSQTLELQNALRQAVVACSQRCLYQSARWAAELLDSLPVGDEDDASLCNSGHFENPALQMDASESLLELTETPKYLMAKAFFDCHEFQRCAEALLPSSPSALSIAFPKGKAARRPRKGISQRGLFLACYALLIQGEKEKTEDASLVLGPSDTGTVTNKQLPEIRSVLEKWLTREKTSSGRGSSQGWLEYLYGMVLAKDQMNDLAKSWLLKSVSVNPWNWGAWQELRCLVRDAKDAMVFYRMKGGLVLAFFAASSSYVIIDFESARSVFSDLLISHPRYLDLLDHYSNVLYGLNSKDGLSFIAQVASSVEPYRPETCCVIGNYYSLSSRHEDAVIYFRRALVLDRSFASAWTLLGHEYLKLENSHAALSSYFRAIRLNKQDYKAYFGLGQVYEFFGQPRMSLGFYRQAVLLHPEEVNLWQAMADCLESLSRLPQAVNSLKRALACTDSALRPPEGYIGDTSLLVNRRLDIHFRLACFYEELDDRQEATTSLEICLDEAKEYYSRKNVEGNTDDEHSAIISKAQLLLARWALDSGDHARAQRFASQVRQPGEARDEAQGLLDACALGFDMDID</sequence>
<organism evidence="1 2">
    <name type="scientific">Lasiodiplodia mahajangana</name>
    <dbReference type="NCBI Taxonomy" id="1108764"/>
    <lineage>
        <taxon>Eukaryota</taxon>
        <taxon>Fungi</taxon>
        <taxon>Dikarya</taxon>
        <taxon>Ascomycota</taxon>
        <taxon>Pezizomycotina</taxon>
        <taxon>Dothideomycetes</taxon>
        <taxon>Dothideomycetes incertae sedis</taxon>
        <taxon>Botryosphaeriales</taxon>
        <taxon>Botryosphaeriaceae</taxon>
        <taxon>Lasiodiplodia</taxon>
    </lineage>
</organism>
<evidence type="ECO:0000313" key="1">
    <source>
        <dbReference type="EMBL" id="KAJ8132810.1"/>
    </source>
</evidence>
<evidence type="ECO:0000313" key="2">
    <source>
        <dbReference type="Proteomes" id="UP001153332"/>
    </source>
</evidence>
<keyword evidence="2" id="KW-1185">Reference proteome</keyword>
<proteinExistence type="predicted"/>
<dbReference type="Proteomes" id="UP001153332">
    <property type="component" value="Unassembled WGS sequence"/>
</dbReference>
<dbReference type="EMBL" id="JAPUUL010000081">
    <property type="protein sequence ID" value="KAJ8132810.1"/>
    <property type="molecule type" value="Genomic_DNA"/>
</dbReference>
<gene>
    <name evidence="1" type="ORF">O1611_g814</name>
</gene>
<comment type="caution">
    <text evidence="1">The sequence shown here is derived from an EMBL/GenBank/DDBJ whole genome shotgun (WGS) entry which is preliminary data.</text>
</comment>